<dbReference type="GO" id="GO:0032259">
    <property type="term" value="P:methylation"/>
    <property type="evidence" value="ECO:0007669"/>
    <property type="project" value="UniProtKB-KW"/>
</dbReference>
<dbReference type="EMBL" id="SWBR01000003">
    <property type="protein sequence ID" value="TKC08178.1"/>
    <property type="molecule type" value="Genomic_DNA"/>
</dbReference>
<reference evidence="3 4" key="1">
    <citation type="submission" date="2019-04" db="EMBL/GenBank/DDBJ databases">
        <title>Pedobacter sp. RP-3-22 sp. nov., isolated from Arctic soil.</title>
        <authorList>
            <person name="Dahal R.H."/>
            <person name="Kim D.-U."/>
        </authorList>
    </citation>
    <scope>NUCLEOTIDE SEQUENCE [LARGE SCALE GENOMIC DNA]</scope>
    <source>
        <strain evidence="3 4">RP-3-22</strain>
    </source>
</reference>
<feature type="transmembrane region" description="Helical" evidence="1">
    <location>
        <begin position="21"/>
        <end position="40"/>
    </location>
</feature>
<comment type="caution">
    <text evidence="3">The sequence shown here is derived from an EMBL/GenBank/DDBJ whole genome shotgun (WGS) entry which is preliminary data.</text>
</comment>
<organism evidence="3 4">
    <name type="scientific">Pedobacter polaris</name>
    <dbReference type="NCBI Taxonomy" id="2571273"/>
    <lineage>
        <taxon>Bacteria</taxon>
        <taxon>Pseudomonadati</taxon>
        <taxon>Bacteroidota</taxon>
        <taxon>Sphingobacteriia</taxon>
        <taxon>Sphingobacteriales</taxon>
        <taxon>Sphingobacteriaceae</taxon>
        <taxon>Pedobacter</taxon>
    </lineage>
</organism>
<evidence type="ECO:0000259" key="2">
    <source>
        <dbReference type="Pfam" id="PF05050"/>
    </source>
</evidence>
<dbReference type="InterPro" id="IPR029063">
    <property type="entry name" value="SAM-dependent_MTases_sf"/>
</dbReference>
<evidence type="ECO:0000256" key="1">
    <source>
        <dbReference type="SAM" id="Phobius"/>
    </source>
</evidence>
<proteinExistence type="predicted"/>
<gene>
    <name evidence="3" type="ORF">FA048_13550</name>
</gene>
<dbReference type="Proteomes" id="UP000309488">
    <property type="component" value="Unassembled WGS sequence"/>
</dbReference>
<sequence>MLEKIIKKITFHTKLILNHPNSLRLAIGYFFLLSGISRFLKIKKGNYKINFSRNVLALNCFVDPNSRNEEELIIKSLLKSGDTYVDVGANIGTLCLASFKNINNLSVYAFEANPNTFKTLERNFKLNQLYDAHTYQVALGEKDQEITFSNIGTDDQNGVVKEGISYKRTLRVQMKKLDQVVILPKISLLKIDVEGYELFVLQGALQNLKNCAAIYFEYSPINTSKYNYHPLEIIKLLESLNFSIHIPIFKNEEIVLTQFLPSNHESDLNLLAINNNSQQSFNKMDYQSIN</sequence>
<keyword evidence="1" id="KW-0472">Membrane</keyword>
<dbReference type="Pfam" id="PF05050">
    <property type="entry name" value="Methyltransf_21"/>
    <property type="match status" value="1"/>
</dbReference>
<dbReference type="AlphaFoldDB" id="A0A4U1CNK1"/>
<dbReference type="OrthoDB" id="663022at2"/>
<name>A0A4U1CNK1_9SPHI</name>
<keyword evidence="3" id="KW-0489">Methyltransferase</keyword>
<dbReference type="GO" id="GO:0008168">
    <property type="term" value="F:methyltransferase activity"/>
    <property type="evidence" value="ECO:0007669"/>
    <property type="project" value="UniProtKB-KW"/>
</dbReference>
<evidence type="ECO:0000313" key="4">
    <source>
        <dbReference type="Proteomes" id="UP000309488"/>
    </source>
</evidence>
<accession>A0A4U1CNK1</accession>
<dbReference type="PANTHER" id="PTHR34203:SF15">
    <property type="entry name" value="SLL1173 PROTEIN"/>
    <property type="match status" value="1"/>
</dbReference>
<dbReference type="SUPFAM" id="SSF53335">
    <property type="entry name" value="S-adenosyl-L-methionine-dependent methyltransferases"/>
    <property type="match status" value="1"/>
</dbReference>
<keyword evidence="3" id="KW-0808">Transferase</keyword>
<dbReference type="Gene3D" id="3.40.50.150">
    <property type="entry name" value="Vaccinia Virus protein VP39"/>
    <property type="match status" value="1"/>
</dbReference>
<dbReference type="InterPro" id="IPR006342">
    <property type="entry name" value="FkbM_mtfrase"/>
</dbReference>
<keyword evidence="4" id="KW-1185">Reference proteome</keyword>
<evidence type="ECO:0000313" key="3">
    <source>
        <dbReference type="EMBL" id="TKC08178.1"/>
    </source>
</evidence>
<dbReference type="NCBIfam" id="TIGR01444">
    <property type="entry name" value="fkbM_fam"/>
    <property type="match status" value="1"/>
</dbReference>
<dbReference type="PANTHER" id="PTHR34203">
    <property type="entry name" value="METHYLTRANSFERASE, FKBM FAMILY PROTEIN"/>
    <property type="match status" value="1"/>
</dbReference>
<keyword evidence="1" id="KW-0812">Transmembrane</keyword>
<protein>
    <submittedName>
        <fullName evidence="3">FkbM family methyltransferase</fullName>
    </submittedName>
</protein>
<dbReference type="InterPro" id="IPR052514">
    <property type="entry name" value="SAM-dependent_MTase"/>
</dbReference>
<keyword evidence="1" id="KW-1133">Transmembrane helix</keyword>
<feature type="domain" description="Methyltransferase FkbM" evidence="2">
    <location>
        <begin position="86"/>
        <end position="243"/>
    </location>
</feature>